<dbReference type="Proteomes" id="UP000225548">
    <property type="component" value="Unassembled WGS sequence"/>
</dbReference>
<evidence type="ECO:0000256" key="1">
    <source>
        <dbReference type="SAM" id="MobiDB-lite"/>
    </source>
</evidence>
<dbReference type="PANTHER" id="PTHR36928">
    <property type="entry name" value="PHOSPHATASE YCDX-RELATED"/>
    <property type="match status" value="1"/>
</dbReference>
<gene>
    <name evidence="3" type="ORF">ATL42_2878</name>
</gene>
<organism evidence="3 4">
    <name type="scientific">Sanguibacter antarcticus</name>
    <dbReference type="NCBI Taxonomy" id="372484"/>
    <lineage>
        <taxon>Bacteria</taxon>
        <taxon>Bacillati</taxon>
        <taxon>Actinomycetota</taxon>
        <taxon>Actinomycetes</taxon>
        <taxon>Micrococcales</taxon>
        <taxon>Sanguibacteraceae</taxon>
        <taxon>Sanguibacter</taxon>
    </lineage>
</organism>
<dbReference type="Gene3D" id="3.20.20.140">
    <property type="entry name" value="Metal-dependent hydrolases"/>
    <property type="match status" value="1"/>
</dbReference>
<dbReference type="GO" id="GO:0042578">
    <property type="term" value="F:phosphoric ester hydrolase activity"/>
    <property type="evidence" value="ECO:0007669"/>
    <property type="project" value="TreeGrafter"/>
</dbReference>
<evidence type="ECO:0000313" key="3">
    <source>
        <dbReference type="EMBL" id="PFG34946.1"/>
    </source>
</evidence>
<dbReference type="PANTHER" id="PTHR36928:SF1">
    <property type="entry name" value="PHOSPHATASE YCDX-RELATED"/>
    <property type="match status" value="1"/>
</dbReference>
<dbReference type="InterPro" id="IPR050243">
    <property type="entry name" value="PHP_phosphatase"/>
</dbReference>
<reference evidence="3 4" key="1">
    <citation type="submission" date="2017-10" db="EMBL/GenBank/DDBJ databases">
        <title>Sequencing the genomes of 1000 actinobacteria strains.</title>
        <authorList>
            <person name="Klenk H.-P."/>
        </authorList>
    </citation>
    <scope>NUCLEOTIDE SEQUENCE [LARGE SCALE GENOMIC DNA]</scope>
    <source>
        <strain evidence="3 4">DSM 18966</strain>
    </source>
</reference>
<feature type="domain" description="Polymerase/histidinol phosphatase N-terminal" evidence="2">
    <location>
        <begin position="12"/>
        <end position="84"/>
    </location>
</feature>
<dbReference type="InterPro" id="IPR004013">
    <property type="entry name" value="PHP_dom"/>
</dbReference>
<dbReference type="InterPro" id="IPR003141">
    <property type="entry name" value="Pol/His_phosphatase_N"/>
</dbReference>
<dbReference type="SMART" id="SM00481">
    <property type="entry name" value="POLIIIAc"/>
    <property type="match status" value="1"/>
</dbReference>
<sequence length="244" mass="25592">MTSEGTRVDERQDHHVHSTFSDDAVSTLDENVAAASDRGLRVLRLVDHVRLSTTWVPDFLAAVAALDVPDGLEVCTGVEAKILDSAGRLDLPDGLGTHPGVDRVLVADHQFPGADGPVSPRVVRDGILTPQDAADALDVVVTATVAAMHQVDRAQIAHLFSLLPKIGVSEDQVTDEHVAALGAAAAATGTTIEVNEKWACPGPRVVRALLAAGVELVVSTDSHVASDVGRYARVSEILRVADSS</sequence>
<dbReference type="AlphaFoldDB" id="A0A2A9E8H3"/>
<dbReference type="SUPFAM" id="SSF89550">
    <property type="entry name" value="PHP domain-like"/>
    <property type="match status" value="1"/>
</dbReference>
<dbReference type="GO" id="GO:0005829">
    <property type="term" value="C:cytosol"/>
    <property type="evidence" value="ECO:0007669"/>
    <property type="project" value="TreeGrafter"/>
</dbReference>
<dbReference type="GO" id="GO:0008270">
    <property type="term" value="F:zinc ion binding"/>
    <property type="evidence" value="ECO:0007669"/>
    <property type="project" value="TreeGrafter"/>
</dbReference>
<keyword evidence="4" id="KW-1185">Reference proteome</keyword>
<feature type="region of interest" description="Disordered" evidence="1">
    <location>
        <begin position="1"/>
        <end position="22"/>
    </location>
</feature>
<evidence type="ECO:0000313" key="4">
    <source>
        <dbReference type="Proteomes" id="UP000225548"/>
    </source>
</evidence>
<dbReference type="EMBL" id="PDJG01000001">
    <property type="protein sequence ID" value="PFG34946.1"/>
    <property type="molecule type" value="Genomic_DNA"/>
</dbReference>
<evidence type="ECO:0000259" key="2">
    <source>
        <dbReference type="SMART" id="SM00481"/>
    </source>
</evidence>
<feature type="compositionally biased region" description="Basic and acidic residues" evidence="1">
    <location>
        <begin position="1"/>
        <end position="16"/>
    </location>
</feature>
<proteinExistence type="predicted"/>
<keyword evidence="3" id="KW-0378">Hydrolase</keyword>
<dbReference type="OrthoDB" id="8279407at2"/>
<name>A0A2A9E8H3_9MICO</name>
<protein>
    <submittedName>
        <fullName evidence="3">Putative hydrolase</fullName>
    </submittedName>
</protein>
<dbReference type="Pfam" id="PF02811">
    <property type="entry name" value="PHP"/>
    <property type="match status" value="1"/>
</dbReference>
<comment type="caution">
    <text evidence="3">The sequence shown here is derived from an EMBL/GenBank/DDBJ whole genome shotgun (WGS) entry which is preliminary data.</text>
</comment>
<dbReference type="InterPro" id="IPR016195">
    <property type="entry name" value="Pol/histidinol_Pase-like"/>
</dbReference>
<accession>A0A2A9E8H3</accession>